<sequence length="181" mass="20052">MPWDEFKVTFDKLCVCPKPTSSEVESGPSTIPLRRGPEAELDLCLSLTKMAPVPLRRELRQVTVTFDPYVTMPKFLEDGTLETRLRWEASKPGHLQQLLEANKNNGRGPSSSYAMLQRMVEAEGLAAALGPTGCYQAGHCRWRPVPRQSLKQRLAEVEAKRASSWLPSNPVTDAAEGCVVS</sequence>
<proteinExistence type="predicted"/>
<accession>A0A812W8K4</accession>
<comment type="caution">
    <text evidence="1">The sequence shown here is derived from an EMBL/GenBank/DDBJ whole genome shotgun (WGS) entry which is preliminary data.</text>
</comment>
<name>A0A812W8K4_SYMPI</name>
<dbReference type="EMBL" id="CAJNIZ010043503">
    <property type="protein sequence ID" value="CAE7661686.1"/>
    <property type="molecule type" value="Genomic_DNA"/>
</dbReference>
<gene>
    <name evidence="1" type="primary">IQUB</name>
    <name evidence="1" type="ORF">SPIL2461_LOCUS17971</name>
</gene>
<dbReference type="AlphaFoldDB" id="A0A812W8K4"/>
<keyword evidence="2" id="KW-1185">Reference proteome</keyword>
<reference evidence="1" key="1">
    <citation type="submission" date="2021-02" db="EMBL/GenBank/DDBJ databases">
        <authorList>
            <person name="Dougan E. K."/>
            <person name="Rhodes N."/>
            <person name="Thang M."/>
            <person name="Chan C."/>
        </authorList>
    </citation>
    <scope>NUCLEOTIDE SEQUENCE</scope>
</reference>
<evidence type="ECO:0000313" key="1">
    <source>
        <dbReference type="EMBL" id="CAE7661686.1"/>
    </source>
</evidence>
<organism evidence="1 2">
    <name type="scientific">Symbiodinium pilosum</name>
    <name type="common">Dinoflagellate</name>
    <dbReference type="NCBI Taxonomy" id="2952"/>
    <lineage>
        <taxon>Eukaryota</taxon>
        <taxon>Sar</taxon>
        <taxon>Alveolata</taxon>
        <taxon>Dinophyceae</taxon>
        <taxon>Suessiales</taxon>
        <taxon>Symbiodiniaceae</taxon>
        <taxon>Symbiodinium</taxon>
    </lineage>
</organism>
<dbReference type="Proteomes" id="UP000649617">
    <property type="component" value="Unassembled WGS sequence"/>
</dbReference>
<evidence type="ECO:0000313" key="2">
    <source>
        <dbReference type="Proteomes" id="UP000649617"/>
    </source>
</evidence>
<protein>
    <submittedName>
        <fullName evidence="1">IQUB protein</fullName>
    </submittedName>
</protein>
<dbReference type="OrthoDB" id="10265862at2759"/>